<keyword evidence="3 6" id="KW-0812">Transmembrane</keyword>
<feature type="transmembrane region" description="Helical" evidence="6">
    <location>
        <begin position="120"/>
        <end position="142"/>
    </location>
</feature>
<dbReference type="GO" id="GO:0000297">
    <property type="term" value="F:spermine transmembrane transporter activity"/>
    <property type="evidence" value="ECO:0007669"/>
    <property type="project" value="TreeGrafter"/>
</dbReference>
<dbReference type="PROSITE" id="PS00216">
    <property type="entry name" value="SUGAR_TRANSPORT_1"/>
    <property type="match status" value="1"/>
</dbReference>
<feature type="transmembrane region" description="Helical" evidence="6">
    <location>
        <begin position="94"/>
        <end position="113"/>
    </location>
</feature>
<comment type="similarity">
    <text evidence="2">Belongs to the major facilitator superfamily.</text>
</comment>
<dbReference type="PANTHER" id="PTHR23502">
    <property type="entry name" value="MAJOR FACILITATOR SUPERFAMILY"/>
    <property type="match status" value="1"/>
</dbReference>
<dbReference type="GO" id="GO:0140115">
    <property type="term" value="P:export across plasma membrane"/>
    <property type="evidence" value="ECO:0007669"/>
    <property type="project" value="UniProtKB-ARBA"/>
</dbReference>
<accession>A0A1L9PAX0</accession>
<organism evidence="8 9">
    <name type="scientific">Aspergillus versicolor CBS 583.65</name>
    <dbReference type="NCBI Taxonomy" id="1036611"/>
    <lineage>
        <taxon>Eukaryota</taxon>
        <taxon>Fungi</taxon>
        <taxon>Dikarya</taxon>
        <taxon>Ascomycota</taxon>
        <taxon>Pezizomycotina</taxon>
        <taxon>Eurotiomycetes</taxon>
        <taxon>Eurotiomycetidae</taxon>
        <taxon>Eurotiales</taxon>
        <taxon>Aspergillaceae</taxon>
        <taxon>Aspergillus</taxon>
        <taxon>Aspergillus subgen. Nidulantes</taxon>
    </lineage>
</organism>
<dbReference type="VEuPathDB" id="FungiDB:ASPVEDRAFT_881662"/>
<feature type="transmembrane region" description="Helical" evidence="6">
    <location>
        <begin position="60"/>
        <end position="82"/>
    </location>
</feature>
<keyword evidence="9" id="KW-1185">Reference proteome</keyword>
<dbReference type="GO" id="GO:0015606">
    <property type="term" value="F:spermidine transmembrane transporter activity"/>
    <property type="evidence" value="ECO:0007669"/>
    <property type="project" value="TreeGrafter"/>
</dbReference>
<dbReference type="Proteomes" id="UP000184073">
    <property type="component" value="Unassembled WGS sequence"/>
</dbReference>
<evidence type="ECO:0000256" key="1">
    <source>
        <dbReference type="ARBA" id="ARBA00004651"/>
    </source>
</evidence>
<dbReference type="InterPro" id="IPR005829">
    <property type="entry name" value="Sugar_transporter_CS"/>
</dbReference>
<dbReference type="FunFam" id="1.20.1250.20:FF:000082">
    <property type="entry name" value="MFS multidrug transporter, putative"/>
    <property type="match status" value="1"/>
</dbReference>
<gene>
    <name evidence="8" type="ORF">ASPVEDRAFT_881662</name>
</gene>
<comment type="subcellular location">
    <subcellularLocation>
        <location evidence="1">Cell membrane</location>
        <topology evidence="1">Multi-pass membrane protein</topology>
    </subcellularLocation>
</comment>
<dbReference type="RefSeq" id="XP_040664419.1">
    <property type="nucleotide sequence ID" value="XM_040818247.1"/>
</dbReference>
<feature type="transmembrane region" description="Helical" evidence="6">
    <location>
        <begin position="27"/>
        <end position="48"/>
    </location>
</feature>
<evidence type="ECO:0000256" key="5">
    <source>
        <dbReference type="ARBA" id="ARBA00023136"/>
    </source>
</evidence>
<dbReference type="PANTHER" id="PTHR23502:SF38">
    <property type="entry name" value="POLYAMINE TRANSPORTER 4"/>
    <property type="match status" value="1"/>
</dbReference>
<dbReference type="GO" id="GO:0042908">
    <property type="term" value="P:xenobiotic transport"/>
    <property type="evidence" value="ECO:0007669"/>
    <property type="project" value="UniProtKB-ARBA"/>
</dbReference>
<feature type="transmembrane region" description="Helical" evidence="6">
    <location>
        <begin position="154"/>
        <end position="177"/>
    </location>
</feature>
<dbReference type="GO" id="GO:0005886">
    <property type="term" value="C:plasma membrane"/>
    <property type="evidence" value="ECO:0007669"/>
    <property type="project" value="UniProtKB-SubCell"/>
</dbReference>
<keyword evidence="5 6" id="KW-0472">Membrane</keyword>
<feature type="transmembrane region" description="Helical" evidence="6">
    <location>
        <begin position="408"/>
        <end position="426"/>
    </location>
</feature>
<feature type="transmembrane region" description="Helical" evidence="6">
    <location>
        <begin position="432"/>
        <end position="452"/>
    </location>
</feature>
<feature type="transmembrane region" description="Helical" evidence="6">
    <location>
        <begin position="189"/>
        <end position="208"/>
    </location>
</feature>
<dbReference type="InterPro" id="IPR036259">
    <property type="entry name" value="MFS_trans_sf"/>
</dbReference>
<feature type="transmembrane region" description="Helical" evidence="6">
    <location>
        <begin position="365"/>
        <end position="396"/>
    </location>
</feature>
<dbReference type="STRING" id="1036611.A0A1L9PAX0"/>
<dbReference type="Gene3D" id="1.20.1250.20">
    <property type="entry name" value="MFS general substrate transporter like domains"/>
    <property type="match status" value="1"/>
</dbReference>
<dbReference type="Pfam" id="PF07690">
    <property type="entry name" value="MFS_1"/>
    <property type="match status" value="1"/>
</dbReference>
<dbReference type="PROSITE" id="PS50850">
    <property type="entry name" value="MFS"/>
    <property type="match status" value="1"/>
</dbReference>
<dbReference type="SUPFAM" id="SSF103473">
    <property type="entry name" value="MFS general substrate transporter"/>
    <property type="match status" value="1"/>
</dbReference>
<dbReference type="GeneID" id="63733758"/>
<dbReference type="InterPro" id="IPR020846">
    <property type="entry name" value="MFS_dom"/>
</dbReference>
<evidence type="ECO:0000256" key="6">
    <source>
        <dbReference type="SAM" id="Phobius"/>
    </source>
</evidence>
<sequence>MSSLSALEVEWSKDPVNARNWAFPKKIYNTAVPSLLSFLISFGVAIYTPSHAKVQEYFQTTTTMSLLPFSLYVYGLAFGPMISAPISEVFGRRLIYLLMSPVSLLFILGAGFANNLATLLICRFFAGLMGASPLAVGAGTIMDIWGSGQPSSRAVIIFISTAFLGPAFGSLVGGFVAEYKSWRWSQWTTLFLGAAVWTFGLFAQETYASPLIRRKAKKLGLPLPPQPIPSGIAGIQFLLTATITRPLHMLVCEPAVGLFSLYASFTFSVLFCFLASFPLVYGSAYGFSSGQGGLVFIGIAVGLILGATILILIDQLVHKRYQTTCSYNNTPQPPEVRLYGAMVGSLLMPIALFFFAWTARPGVHWMASVIATALFGCANILIFASCVLYLTTVYGARYGASALAANGFLRYTLGGSFPLFTIAMYNNLGHSWAGSLLGFLGVLFAPLPWIFFRYGDRIRKSSGYIHP</sequence>
<feature type="transmembrane region" description="Helical" evidence="6">
    <location>
        <begin position="293"/>
        <end position="317"/>
    </location>
</feature>
<dbReference type="OrthoDB" id="3936150at2759"/>
<dbReference type="CDD" id="cd17323">
    <property type="entry name" value="MFS_Tpo1_MDR_like"/>
    <property type="match status" value="1"/>
</dbReference>
<dbReference type="AlphaFoldDB" id="A0A1L9PAX0"/>
<evidence type="ECO:0000256" key="4">
    <source>
        <dbReference type="ARBA" id="ARBA00022989"/>
    </source>
</evidence>
<dbReference type="InterPro" id="IPR011701">
    <property type="entry name" value="MFS"/>
</dbReference>
<evidence type="ECO:0000313" key="8">
    <source>
        <dbReference type="EMBL" id="OJI98656.1"/>
    </source>
</evidence>
<feature type="domain" description="Major facilitator superfamily (MFS) profile" evidence="7">
    <location>
        <begin position="29"/>
        <end position="458"/>
    </location>
</feature>
<evidence type="ECO:0000256" key="3">
    <source>
        <dbReference type="ARBA" id="ARBA00022692"/>
    </source>
</evidence>
<evidence type="ECO:0000313" key="9">
    <source>
        <dbReference type="Proteomes" id="UP000184073"/>
    </source>
</evidence>
<proteinExistence type="inferred from homology"/>
<protein>
    <recommendedName>
        <fullName evidence="7">Major facilitator superfamily (MFS) profile domain-containing protein</fullName>
    </recommendedName>
</protein>
<feature type="transmembrane region" description="Helical" evidence="6">
    <location>
        <begin position="338"/>
        <end position="359"/>
    </location>
</feature>
<evidence type="ECO:0000259" key="7">
    <source>
        <dbReference type="PROSITE" id="PS50850"/>
    </source>
</evidence>
<evidence type="ECO:0000256" key="2">
    <source>
        <dbReference type="ARBA" id="ARBA00008335"/>
    </source>
</evidence>
<keyword evidence="4 6" id="KW-1133">Transmembrane helix</keyword>
<name>A0A1L9PAX0_ASPVE</name>
<feature type="transmembrane region" description="Helical" evidence="6">
    <location>
        <begin position="259"/>
        <end position="281"/>
    </location>
</feature>
<dbReference type="EMBL" id="KV878126">
    <property type="protein sequence ID" value="OJI98656.1"/>
    <property type="molecule type" value="Genomic_DNA"/>
</dbReference>
<reference evidence="9" key="1">
    <citation type="journal article" date="2017" name="Genome Biol.">
        <title>Comparative genomics reveals high biological diversity and specific adaptations in the industrially and medically important fungal genus Aspergillus.</title>
        <authorList>
            <person name="de Vries R.P."/>
            <person name="Riley R."/>
            <person name="Wiebenga A."/>
            <person name="Aguilar-Osorio G."/>
            <person name="Amillis S."/>
            <person name="Uchima C.A."/>
            <person name="Anderluh G."/>
            <person name="Asadollahi M."/>
            <person name="Askin M."/>
            <person name="Barry K."/>
            <person name="Battaglia E."/>
            <person name="Bayram O."/>
            <person name="Benocci T."/>
            <person name="Braus-Stromeyer S.A."/>
            <person name="Caldana C."/>
            <person name="Canovas D."/>
            <person name="Cerqueira G.C."/>
            <person name="Chen F."/>
            <person name="Chen W."/>
            <person name="Choi C."/>
            <person name="Clum A."/>
            <person name="Dos Santos R.A."/>
            <person name="Damasio A.R."/>
            <person name="Diallinas G."/>
            <person name="Emri T."/>
            <person name="Fekete E."/>
            <person name="Flipphi M."/>
            <person name="Freyberg S."/>
            <person name="Gallo A."/>
            <person name="Gournas C."/>
            <person name="Habgood R."/>
            <person name="Hainaut M."/>
            <person name="Harispe M.L."/>
            <person name="Henrissat B."/>
            <person name="Hilden K.S."/>
            <person name="Hope R."/>
            <person name="Hossain A."/>
            <person name="Karabika E."/>
            <person name="Karaffa L."/>
            <person name="Karanyi Z."/>
            <person name="Krasevec N."/>
            <person name="Kuo A."/>
            <person name="Kusch H."/>
            <person name="LaButti K."/>
            <person name="Lagendijk E.L."/>
            <person name="Lapidus A."/>
            <person name="Levasseur A."/>
            <person name="Lindquist E."/>
            <person name="Lipzen A."/>
            <person name="Logrieco A.F."/>
            <person name="MacCabe A."/>
            <person name="Maekelae M.R."/>
            <person name="Malavazi I."/>
            <person name="Melin P."/>
            <person name="Meyer V."/>
            <person name="Mielnichuk N."/>
            <person name="Miskei M."/>
            <person name="Molnar A.P."/>
            <person name="Mule G."/>
            <person name="Ngan C.Y."/>
            <person name="Orejas M."/>
            <person name="Orosz E."/>
            <person name="Ouedraogo J.P."/>
            <person name="Overkamp K.M."/>
            <person name="Park H.-S."/>
            <person name="Perrone G."/>
            <person name="Piumi F."/>
            <person name="Punt P.J."/>
            <person name="Ram A.F."/>
            <person name="Ramon A."/>
            <person name="Rauscher S."/>
            <person name="Record E."/>
            <person name="Riano-Pachon D.M."/>
            <person name="Robert V."/>
            <person name="Roehrig J."/>
            <person name="Ruller R."/>
            <person name="Salamov A."/>
            <person name="Salih N.S."/>
            <person name="Samson R.A."/>
            <person name="Sandor E."/>
            <person name="Sanguinetti M."/>
            <person name="Schuetze T."/>
            <person name="Sepcic K."/>
            <person name="Shelest E."/>
            <person name="Sherlock G."/>
            <person name="Sophianopoulou V."/>
            <person name="Squina F.M."/>
            <person name="Sun H."/>
            <person name="Susca A."/>
            <person name="Todd R.B."/>
            <person name="Tsang A."/>
            <person name="Unkles S.E."/>
            <person name="van de Wiele N."/>
            <person name="van Rossen-Uffink D."/>
            <person name="Oliveira J.V."/>
            <person name="Vesth T.C."/>
            <person name="Visser J."/>
            <person name="Yu J.-H."/>
            <person name="Zhou M."/>
            <person name="Andersen M.R."/>
            <person name="Archer D.B."/>
            <person name="Baker S.E."/>
            <person name="Benoit I."/>
            <person name="Brakhage A.A."/>
            <person name="Braus G.H."/>
            <person name="Fischer R."/>
            <person name="Frisvad J.C."/>
            <person name="Goldman G.H."/>
            <person name="Houbraken J."/>
            <person name="Oakley B."/>
            <person name="Pocsi I."/>
            <person name="Scazzocchio C."/>
            <person name="Seiboth B."/>
            <person name="vanKuyk P.A."/>
            <person name="Wortman J."/>
            <person name="Dyer P.S."/>
            <person name="Grigoriev I.V."/>
        </authorList>
    </citation>
    <scope>NUCLEOTIDE SEQUENCE [LARGE SCALE GENOMIC DNA]</scope>
    <source>
        <strain evidence="9">CBS 583.65</strain>
    </source>
</reference>
<feature type="transmembrane region" description="Helical" evidence="6">
    <location>
        <begin position="228"/>
        <end position="247"/>
    </location>
</feature>